<organism evidence="1 2">
    <name type="scientific">Rhizobium nepotum 39/7</name>
    <dbReference type="NCBI Taxonomy" id="1368418"/>
    <lineage>
        <taxon>Bacteria</taxon>
        <taxon>Pseudomonadati</taxon>
        <taxon>Pseudomonadota</taxon>
        <taxon>Alphaproteobacteria</taxon>
        <taxon>Hyphomicrobiales</taxon>
        <taxon>Rhizobiaceae</taxon>
        <taxon>Rhizobium/Agrobacterium group</taxon>
        <taxon>Rhizobium</taxon>
    </lineage>
</organism>
<name>A0ABR5CKJ0_9HYPH</name>
<reference evidence="1 2" key="1">
    <citation type="submission" date="2015-03" db="EMBL/GenBank/DDBJ databases">
        <title>Draft Genome Sequences of Agrobacterium nepotum Strain 39/7T (= CFBP 7436T = LMG 26435T) and Agrobacterium sp. Strain KFB 330 (= CFBP 8308 = LMG 28674).</title>
        <authorList>
            <person name="Kuzmanovic N."/>
            <person name="Pulawska J."/>
            <person name="Obradovic A."/>
        </authorList>
    </citation>
    <scope>NUCLEOTIDE SEQUENCE [LARGE SCALE GENOMIC DNA]</scope>
    <source>
        <strain evidence="1 2">39/7</strain>
    </source>
</reference>
<dbReference type="EMBL" id="JWJH01000046">
    <property type="protein sequence ID" value="KJF65264.1"/>
    <property type="molecule type" value="Genomic_DNA"/>
</dbReference>
<accession>A0ABR5CKJ0</accession>
<feature type="non-terminal residue" evidence="1">
    <location>
        <position position="1"/>
    </location>
</feature>
<evidence type="ECO:0000313" key="1">
    <source>
        <dbReference type="EMBL" id="KJF65264.1"/>
    </source>
</evidence>
<dbReference type="Proteomes" id="UP000052068">
    <property type="component" value="Unassembled WGS sequence"/>
</dbReference>
<proteinExistence type="predicted"/>
<keyword evidence="2" id="KW-1185">Reference proteome</keyword>
<protein>
    <submittedName>
        <fullName evidence="1">Uncharacterized protein</fullName>
    </submittedName>
</protein>
<dbReference type="RefSeq" id="WP_045025134.1">
    <property type="nucleotide sequence ID" value="NZ_JWJH01000046.1"/>
</dbReference>
<gene>
    <name evidence="1" type="ORF">RS75_24050</name>
</gene>
<evidence type="ECO:0000313" key="2">
    <source>
        <dbReference type="Proteomes" id="UP000052068"/>
    </source>
</evidence>
<sequence>NYARWGQLAAYNLPTKDETFRAARRSLGTAHRFRNHFEFIRHNSARPAFQQRPQILNRIDACRIGIWTDHKDLAAVPSKVDVVAFEEFGHFYLPFFAYESCLARMRL</sequence>
<comment type="caution">
    <text evidence="1">The sequence shown here is derived from an EMBL/GenBank/DDBJ whole genome shotgun (WGS) entry which is preliminary data.</text>
</comment>